<name>A0A0S8FW15_UNCW3</name>
<gene>
    <name evidence="2" type="ORF">AMJ83_03815</name>
</gene>
<dbReference type="EMBL" id="LJUJ01000005">
    <property type="protein sequence ID" value="KPK64132.1"/>
    <property type="molecule type" value="Genomic_DNA"/>
</dbReference>
<dbReference type="AlphaFoldDB" id="A0A0S8FW15"/>
<proteinExistence type="predicted"/>
<evidence type="ECO:0000256" key="1">
    <source>
        <dbReference type="SAM" id="SignalP"/>
    </source>
</evidence>
<evidence type="ECO:0000313" key="3">
    <source>
        <dbReference type="Proteomes" id="UP000051373"/>
    </source>
</evidence>
<protein>
    <submittedName>
        <fullName evidence="2">Uncharacterized protein</fullName>
    </submittedName>
</protein>
<comment type="caution">
    <text evidence="2">The sequence shown here is derived from an EMBL/GenBank/DDBJ whole genome shotgun (WGS) entry which is preliminary data.</text>
</comment>
<dbReference type="STRING" id="1703779.AMJ83_03815"/>
<keyword evidence="1" id="KW-0732">Signal</keyword>
<reference evidence="2 3" key="1">
    <citation type="journal article" date="2015" name="Microbiome">
        <title>Genomic resolution of linkages in carbon, nitrogen, and sulfur cycling among widespread estuary sediment bacteria.</title>
        <authorList>
            <person name="Baker B.J."/>
            <person name="Lazar C.S."/>
            <person name="Teske A.P."/>
            <person name="Dick G.J."/>
        </authorList>
    </citation>
    <scope>NUCLEOTIDE SEQUENCE [LARGE SCALE GENOMIC DNA]</scope>
    <source>
        <strain evidence="2">SM23_42</strain>
    </source>
</reference>
<sequence length="172" mass="19265">MKRTLLLLLFLSASLLHSRTRIRLTLDSNVEFDLSQVIYPPFVFPTYYFPTMASGFNPHGIMLTFAYQRIGPQHDISDLYLATRASGDFSSSIALGQLYFAPSGEPLPPAGVDPPGGNWRAYSIIYQEIEHIQVSGPGLQQFDRPQDYVFKADADDESGNSSIVVYYRVYGL</sequence>
<feature type="chain" id="PRO_5006646479" evidence="1">
    <location>
        <begin position="19"/>
        <end position="172"/>
    </location>
</feature>
<evidence type="ECO:0000313" key="2">
    <source>
        <dbReference type="EMBL" id="KPK64132.1"/>
    </source>
</evidence>
<dbReference type="Proteomes" id="UP000051373">
    <property type="component" value="Unassembled WGS sequence"/>
</dbReference>
<feature type="signal peptide" evidence="1">
    <location>
        <begin position="1"/>
        <end position="18"/>
    </location>
</feature>
<accession>A0A0S8FW15</accession>
<organism evidence="2 3">
    <name type="scientific">candidate division WOR_3 bacterium SM23_42</name>
    <dbReference type="NCBI Taxonomy" id="1703779"/>
    <lineage>
        <taxon>Bacteria</taxon>
        <taxon>Bacteria division WOR-3</taxon>
    </lineage>
</organism>